<sequence length="135" mass="15168">MHPLRSLREAGSPTPEQVAKLLAENVVFNSPVLIRAIEGRDAVSFAIANSSRSRDSVGKYVLESKLDARTTFLRWEGTIDGHKLESLEILVDDENGQLVERTIAYRPFPAVQIFRDRMRANAGGKIPDDMWDYPV</sequence>
<evidence type="ECO:0000313" key="2">
    <source>
        <dbReference type="Proteomes" id="UP000533469"/>
    </source>
</evidence>
<evidence type="ECO:0008006" key="3">
    <source>
        <dbReference type="Google" id="ProtNLM"/>
    </source>
</evidence>
<reference evidence="1 2" key="1">
    <citation type="submission" date="2020-08" db="EMBL/GenBank/DDBJ databases">
        <title>Genomic Encyclopedia of Type Strains, Phase IV (KMG-IV): sequencing the most valuable type-strain genomes for metagenomic binning, comparative biology and taxonomic classification.</title>
        <authorList>
            <person name="Goeker M."/>
        </authorList>
    </citation>
    <scope>NUCLEOTIDE SEQUENCE [LARGE SCALE GENOMIC DNA]</scope>
    <source>
        <strain evidence="1 2">DSM 5895</strain>
    </source>
</reference>
<name>A0A839ZDB2_9HYPH</name>
<protein>
    <recommendedName>
        <fullName evidence="3">SnoaL-like domain-containing protein</fullName>
    </recommendedName>
</protein>
<comment type="caution">
    <text evidence="1">The sequence shown here is derived from an EMBL/GenBank/DDBJ whole genome shotgun (WGS) entry which is preliminary data.</text>
</comment>
<dbReference type="InterPro" id="IPR032710">
    <property type="entry name" value="NTF2-like_dom_sf"/>
</dbReference>
<evidence type="ECO:0000313" key="1">
    <source>
        <dbReference type="EMBL" id="MBB3772645.1"/>
    </source>
</evidence>
<gene>
    <name evidence="1" type="ORF">FHS55_003266</name>
</gene>
<dbReference type="Proteomes" id="UP000533469">
    <property type="component" value="Unassembled WGS sequence"/>
</dbReference>
<dbReference type="SUPFAM" id="SSF54427">
    <property type="entry name" value="NTF2-like"/>
    <property type="match status" value="1"/>
</dbReference>
<dbReference type="AlphaFoldDB" id="A0A839ZDB2"/>
<dbReference type="EMBL" id="JACICD010000006">
    <property type="protein sequence ID" value="MBB3772645.1"/>
    <property type="molecule type" value="Genomic_DNA"/>
</dbReference>
<keyword evidence="2" id="KW-1185">Reference proteome</keyword>
<dbReference type="Gene3D" id="3.10.450.50">
    <property type="match status" value="1"/>
</dbReference>
<dbReference type="RefSeq" id="WP_183190805.1">
    <property type="nucleotide sequence ID" value="NZ_JACICD010000006.1"/>
</dbReference>
<proteinExistence type="predicted"/>
<organism evidence="1 2">
    <name type="scientific">Ancylobacter tetraedralis</name>
    <dbReference type="NCBI Taxonomy" id="217068"/>
    <lineage>
        <taxon>Bacteria</taxon>
        <taxon>Pseudomonadati</taxon>
        <taxon>Pseudomonadota</taxon>
        <taxon>Alphaproteobacteria</taxon>
        <taxon>Hyphomicrobiales</taxon>
        <taxon>Xanthobacteraceae</taxon>
        <taxon>Ancylobacter</taxon>
    </lineage>
</organism>
<accession>A0A839ZDB2</accession>